<evidence type="ECO:0000256" key="1">
    <source>
        <dbReference type="SAM" id="MobiDB-lite"/>
    </source>
</evidence>
<evidence type="ECO:0000256" key="2">
    <source>
        <dbReference type="SAM" id="Phobius"/>
    </source>
</evidence>
<keyword evidence="2" id="KW-0812">Transmembrane</keyword>
<keyword evidence="2" id="KW-0472">Membrane</keyword>
<feature type="compositionally biased region" description="Polar residues" evidence="1">
    <location>
        <begin position="1"/>
        <end position="16"/>
    </location>
</feature>
<feature type="transmembrane region" description="Helical" evidence="2">
    <location>
        <begin position="31"/>
        <end position="53"/>
    </location>
</feature>
<organism evidence="3 4">
    <name type="scientific">Anabaena azotica FACHB-119</name>
    <dbReference type="NCBI Taxonomy" id="947527"/>
    <lineage>
        <taxon>Bacteria</taxon>
        <taxon>Bacillati</taxon>
        <taxon>Cyanobacteriota</taxon>
        <taxon>Cyanophyceae</taxon>
        <taxon>Nostocales</taxon>
        <taxon>Nostocaceae</taxon>
        <taxon>Anabaena</taxon>
        <taxon>Anabaena azotica</taxon>
    </lineage>
</organism>
<comment type="caution">
    <text evidence="3">The sequence shown here is derived from an EMBL/GenBank/DDBJ whole genome shotgun (WGS) entry which is preliminary data.</text>
</comment>
<evidence type="ECO:0000313" key="3">
    <source>
        <dbReference type="EMBL" id="MBD2500106.1"/>
    </source>
</evidence>
<proteinExistence type="predicted"/>
<name>A0ABR8D1Q1_9NOST</name>
<sequence length="56" mass="6111">MKTENPPTQNTESTTQHKSKDELNQETAVEFSLGIALGVITIILAAATAYFGLIRF</sequence>
<reference evidence="3 4" key="1">
    <citation type="journal article" date="2020" name="ISME J.">
        <title>Comparative genomics reveals insights into cyanobacterial evolution and habitat adaptation.</title>
        <authorList>
            <person name="Chen M.Y."/>
            <person name="Teng W.K."/>
            <person name="Zhao L."/>
            <person name="Hu C.X."/>
            <person name="Zhou Y.K."/>
            <person name="Han B.P."/>
            <person name="Song L.R."/>
            <person name="Shu W.S."/>
        </authorList>
    </citation>
    <scope>NUCLEOTIDE SEQUENCE [LARGE SCALE GENOMIC DNA]</scope>
    <source>
        <strain evidence="3 4">FACHB-119</strain>
    </source>
</reference>
<dbReference type="RefSeq" id="WP_190468261.1">
    <property type="nucleotide sequence ID" value="NZ_JACJSG010000006.1"/>
</dbReference>
<gene>
    <name evidence="3" type="ORF">H6G83_05645</name>
</gene>
<protein>
    <submittedName>
        <fullName evidence="3">Uncharacterized protein</fullName>
    </submittedName>
</protein>
<evidence type="ECO:0000313" key="4">
    <source>
        <dbReference type="Proteomes" id="UP000661112"/>
    </source>
</evidence>
<feature type="region of interest" description="Disordered" evidence="1">
    <location>
        <begin position="1"/>
        <end position="23"/>
    </location>
</feature>
<accession>A0ABR8D1Q1</accession>
<dbReference type="Proteomes" id="UP000661112">
    <property type="component" value="Unassembled WGS sequence"/>
</dbReference>
<keyword evidence="2" id="KW-1133">Transmembrane helix</keyword>
<dbReference type="EMBL" id="JACJSG010000006">
    <property type="protein sequence ID" value="MBD2500106.1"/>
    <property type="molecule type" value="Genomic_DNA"/>
</dbReference>
<keyword evidence="4" id="KW-1185">Reference proteome</keyword>